<organism evidence="2 3">
    <name type="scientific">Striga asiatica</name>
    <name type="common">Asiatic witchweed</name>
    <name type="synonym">Buchnera asiatica</name>
    <dbReference type="NCBI Taxonomy" id="4170"/>
    <lineage>
        <taxon>Eukaryota</taxon>
        <taxon>Viridiplantae</taxon>
        <taxon>Streptophyta</taxon>
        <taxon>Embryophyta</taxon>
        <taxon>Tracheophyta</taxon>
        <taxon>Spermatophyta</taxon>
        <taxon>Magnoliopsida</taxon>
        <taxon>eudicotyledons</taxon>
        <taxon>Gunneridae</taxon>
        <taxon>Pentapetalae</taxon>
        <taxon>asterids</taxon>
        <taxon>lamiids</taxon>
        <taxon>Lamiales</taxon>
        <taxon>Orobanchaceae</taxon>
        <taxon>Buchnereae</taxon>
        <taxon>Striga</taxon>
    </lineage>
</organism>
<dbReference type="Proteomes" id="UP000325081">
    <property type="component" value="Unassembled WGS sequence"/>
</dbReference>
<dbReference type="AlphaFoldDB" id="A0A5A7QGH9"/>
<evidence type="ECO:0000313" key="2">
    <source>
        <dbReference type="EMBL" id="GER43547.1"/>
    </source>
</evidence>
<name>A0A5A7QGH9_STRAF</name>
<feature type="region of interest" description="Disordered" evidence="1">
    <location>
        <begin position="97"/>
        <end position="122"/>
    </location>
</feature>
<dbReference type="EMBL" id="BKCP01006638">
    <property type="protein sequence ID" value="GER43547.1"/>
    <property type="molecule type" value="Genomic_DNA"/>
</dbReference>
<reference evidence="3" key="1">
    <citation type="journal article" date="2019" name="Curr. Biol.">
        <title>Genome Sequence of Striga asiatica Provides Insight into the Evolution of Plant Parasitism.</title>
        <authorList>
            <person name="Yoshida S."/>
            <person name="Kim S."/>
            <person name="Wafula E.K."/>
            <person name="Tanskanen J."/>
            <person name="Kim Y.M."/>
            <person name="Honaas L."/>
            <person name="Yang Z."/>
            <person name="Spallek T."/>
            <person name="Conn C.E."/>
            <person name="Ichihashi Y."/>
            <person name="Cheong K."/>
            <person name="Cui S."/>
            <person name="Der J.P."/>
            <person name="Gundlach H."/>
            <person name="Jiao Y."/>
            <person name="Hori C."/>
            <person name="Ishida J.K."/>
            <person name="Kasahara H."/>
            <person name="Kiba T."/>
            <person name="Kim M.S."/>
            <person name="Koo N."/>
            <person name="Laohavisit A."/>
            <person name="Lee Y.H."/>
            <person name="Lumba S."/>
            <person name="McCourt P."/>
            <person name="Mortimer J.C."/>
            <person name="Mutuku J.M."/>
            <person name="Nomura T."/>
            <person name="Sasaki-Sekimoto Y."/>
            <person name="Seto Y."/>
            <person name="Wang Y."/>
            <person name="Wakatake T."/>
            <person name="Sakakibara H."/>
            <person name="Demura T."/>
            <person name="Yamaguchi S."/>
            <person name="Yoneyama K."/>
            <person name="Manabe R.I."/>
            <person name="Nelson D.C."/>
            <person name="Schulman A.H."/>
            <person name="Timko M.P."/>
            <person name="dePamphilis C.W."/>
            <person name="Choi D."/>
            <person name="Shirasu K."/>
        </authorList>
    </citation>
    <scope>NUCLEOTIDE SEQUENCE [LARGE SCALE GENOMIC DNA]</scope>
    <source>
        <strain evidence="3">cv. UVA1</strain>
    </source>
</reference>
<feature type="compositionally biased region" description="Polar residues" evidence="1">
    <location>
        <begin position="97"/>
        <end position="107"/>
    </location>
</feature>
<evidence type="ECO:0000313" key="3">
    <source>
        <dbReference type="Proteomes" id="UP000325081"/>
    </source>
</evidence>
<gene>
    <name evidence="2" type="ORF">STAS_20400</name>
</gene>
<evidence type="ECO:0000256" key="1">
    <source>
        <dbReference type="SAM" id="MobiDB-lite"/>
    </source>
</evidence>
<comment type="caution">
    <text evidence="2">The sequence shown here is derived from an EMBL/GenBank/DDBJ whole genome shotgun (WGS) entry which is preliminary data.</text>
</comment>
<keyword evidence="3" id="KW-1185">Reference proteome</keyword>
<protein>
    <submittedName>
        <fullName evidence="2">Plasmodesmata callose-binding protein 5</fullName>
    </submittedName>
</protein>
<accession>A0A5A7QGH9</accession>
<proteinExistence type="predicted"/>
<sequence length="131" mass="14089">MAIGSSSRLSCIPPTDNDIKSTPSLIASSIDFRIADAKHIPSSSHMLYTAILALGEPPFAVPSARPQKEAPATGTPAAIEEMLLKKFQERVVCNFNGRSGKTDTTPSRAEIDFASSSDKRAENPKKLLLYV</sequence>